<dbReference type="InterPro" id="IPR049713">
    <property type="entry name" value="Pr6Pr-like"/>
</dbReference>
<evidence type="ECO:0000256" key="1">
    <source>
        <dbReference type="SAM" id="Phobius"/>
    </source>
</evidence>
<dbReference type="NCBIfam" id="NF038065">
    <property type="entry name" value="Pr6Pr"/>
    <property type="match status" value="1"/>
</dbReference>
<evidence type="ECO:0000313" key="3">
    <source>
        <dbReference type="Proteomes" id="UP001596958"/>
    </source>
</evidence>
<protein>
    <submittedName>
        <fullName evidence="2">Pr6Pr family membrane protein</fullName>
    </submittedName>
</protein>
<organism evidence="2 3">
    <name type="scientific">Mucilaginibacter calamicampi</name>
    <dbReference type="NCBI Taxonomy" id="1302352"/>
    <lineage>
        <taxon>Bacteria</taxon>
        <taxon>Pseudomonadati</taxon>
        <taxon>Bacteroidota</taxon>
        <taxon>Sphingobacteriia</taxon>
        <taxon>Sphingobacteriales</taxon>
        <taxon>Sphingobacteriaceae</taxon>
        <taxon>Mucilaginibacter</taxon>
    </lineage>
</organism>
<feature type="transmembrane region" description="Helical" evidence="1">
    <location>
        <begin position="7"/>
        <end position="27"/>
    </location>
</feature>
<reference evidence="3" key="1">
    <citation type="journal article" date="2019" name="Int. J. Syst. Evol. Microbiol.">
        <title>The Global Catalogue of Microorganisms (GCM) 10K type strain sequencing project: providing services to taxonomists for standard genome sequencing and annotation.</title>
        <authorList>
            <consortium name="The Broad Institute Genomics Platform"/>
            <consortium name="The Broad Institute Genome Sequencing Center for Infectious Disease"/>
            <person name="Wu L."/>
            <person name="Ma J."/>
        </authorList>
    </citation>
    <scope>NUCLEOTIDE SEQUENCE [LARGE SCALE GENOMIC DNA]</scope>
    <source>
        <strain evidence="3">CCUG 63418</strain>
    </source>
</reference>
<dbReference type="RefSeq" id="WP_377099106.1">
    <property type="nucleotide sequence ID" value="NZ_JBHTHU010000005.1"/>
</dbReference>
<sequence>MKNKVKLTFAALLAILLWIGIVLQFYISIPDYLDKGRTLGGAIVQLLSYFTIQTNFLLALLLSLLVIKPQSKWARFFAQPHVISAMAAYITIVGLVYHFMLRTQFHPVGLFKVTSDIFHIVSPIAFIAFWLFLVNKPLIKWINILLWLVYPLIYTIYILVRGALTGYYPYNFLEVNTLGYGKVMANCGFLLVGFIILNAIFILISRLSAKQANA</sequence>
<feature type="transmembrane region" description="Helical" evidence="1">
    <location>
        <begin position="76"/>
        <end position="97"/>
    </location>
</feature>
<gene>
    <name evidence="2" type="ORF">ACFQZS_08250</name>
</gene>
<evidence type="ECO:0000313" key="2">
    <source>
        <dbReference type="EMBL" id="MFD0750128.1"/>
    </source>
</evidence>
<accession>A0ABW2YUM9</accession>
<dbReference type="Proteomes" id="UP001596958">
    <property type="component" value="Unassembled WGS sequence"/>
</dbReference>
<keyword evidence="1" id="KW-1133">Transmembrane helix</keyword>
<feature type="transmembrane region" description="Helical" evidence="1">
    <location>
        <begin position="47"/>
        <end position="67"/>
    </location>
</feature>
<keyword evidence="1" id="KW-0472">Membrane</keyword>
<feature type="transmembrane region" description="Helical" evidence="1">
    <location>
        <begin position="117"/>
        <end position="134"/>
    </location>
</feature>
<feature type="transmembrane region" description="Helical" evidence="1">
    <location>
        <begin position="183"/>
        <end position="204"/>
    </location>
</feature>
<proteinExistence type="predicted"/>
<keyword evidence="1" id="KW-0812">Transmembrane</keyword>
<comment type="caution">
    <text evidence="2">The sequence shown here is derived from an EMBL/GenBank/DDBJ whole genome shotgun (WGS) entry which is preliminary data.</text>
</comment>
<dbReference type="EMBL" id="JBHTHU010000005">
    <property type="protein sequence ID" value="MFD0750128.1"/>
    <property type="molecule type" value="Genomic_DNA"/>
</dbReference>
<name>A0ABW2YUM9_9SPHI</name>
<keyword evidence="3" id="KW-1185">Reference proteome</keyword>
<feature type="transmembrane region" description="Helical" evidence="1">
    <location>
        <begin position="141"/>
        <end position="163"/>
    </location>
</feature>